<dbReference type="Pfam" id="PF03060">
    <property type="entry name" value="NMO"/>
    <property type="match status" value="1"/>
</dbReference>
<evidence type="ECO:0000256" key="9">
    <source>
        <dbReference type="ARBA" id="ARBA00049401"/>
    </source>
</evidence>
<dbReference type="GO" id="GO:0004497">
    <property type="term" value="F:monooxygenase activity"/>
    <property type="evidence" value="ECO:0007669"/>
    <property type="project" value="UniProtKB-KW"/>
</dbReference>
<dbReference type="InterPro" id="IPR013785">
    <property type="entry name" value="Aldolase_TIM"/>
</dbReference>
<dbReference type="Gene3D" id="3.20.20.70">
    <property type="entry name" value="Aldolase class I"/>
    <property type="match status" value="1"/>
</dbReference>
<comment type="similarity">
    <text evidence="2">Belongs to the nitronate monooxygenase family. NMO class I subfamily.</text>
</comment>
<dbReference type="InterPro" id="IPR004136">
    <property type="entry name" value="NMO"/>
</dbReference>
<evidence type="ECO:0000313" key="10">
    <source>
        <dbReference type="EMBL" id="GJE59822.1"/>
    </source>
</evidence>
<comment type="caution">
    <text evidence="10">The sequence shown here is derived from an EMBL/GenBank/DDBJ whole genome shotgun (WGS) entry which is preliminary data.</text>
</comment>
<dbReference type="Proteomes" id="UP001055057">
    <property type="component" value="Unassembled WGS sequence"/>
</dbReference>
<reference evidence="10" key="1">
    <citation type="journal article" date="2021" name="Front. Microbiol.">
        <title>Comprehensive Comparative Genomics and Phenotyping of Methylobacterium Species.</title>
        <authorList>
            <person name="Alessa O."/>
            <person name="Ogura Y."/>
            <person name="Fujitani Y."/>
            <person name="Takami H."/>
            <person name="Hayashi T."/>
            <person name="Sahin N."/>
            <person name="Tani A."/>
        </authorList>
    </citation>
    <scope>NUCLEOTIDE SEQUENCE</scope>
    <source>
        <strain evidence="10">DSM 23632</strain>
    </source>
</reference>
<name>A0ABQ4TY89_9HYPH</name>
<comment type="cofactor">
    <cofactor evidence="1">
        <name>FMN</name>
        <dbReference type="ChEBI" id="CHEBI:58210"/>
    </cofactor>
</comment>
<keyword evidence="7 10" id="KW-0503">Monooxygenase</keyword>
<evidence type="ECO:0000256" key="4">
    <source>
        <dbReference type="ARBA" id="ARBA00022630"/>
    </source>
</evidence>
<dbReference type="SUPFAM" id="SSF51412">
    <property type="entry name" value="Inosine monophosphate dehydrogenase (IMPDH)"/>
    <property type="match status" value="1"/>
</dbReference>
<evidence type="ECO:0000256" key="5">
    <source>
        <dbReference type="ARBA" id="ARBA00022643"/>
    </source>
</evidence>
<reference evidence="10" key="2">
    <citation type="submission" date="2021-08" db="EMBL/GenBank/DDBJ databases">
        <authorList>
            <person name="Tani A."/>
            <person name="Ola A."/>
            <person name="Ogura Y."/>
            <person name="Katsura K."/>
            <person name="Hayashi T."/>
        </authorList>
    </citation>
    <scope>NUCLEOTIDE SEQUENCE</scope>
    <source>
        <strain evidence="10">DSM 23632</strain>
    </source>
</reference>
<evidence type="ECO:0000313" key="11">
    <source>
        <dbReference type="Proteomes" id="UP001055057"/>
    </source>
</evidence>
<protein>
    <recommendedName>
        <fullName evidence="8">Propionate 3-nitronate monooxygenase</fullName>
    </recommendedName>
</protein>
<organism evidence="10 11">
    <name type="scientific">Methylobacterium trifolii</name>
    <dbReference type="NCBI Taxonomy" id="1003092"/>
    <lineage>
        <taxon>Bacteria</taxon>
        <taxon>Pseudomonadati</taxon>
        <taxon>Pseudomonadota</taxon>
        <taxon>Alphaproteobacteria</taxon>
        <taxon>Hyphomicrobiales</taxon>
        <taxon>Methylobacteriaceae</taxon>
        <taxon>Methylobacterium</taxon>
    </lineage>
</organism>
<dbReference type="PANTHER" id="PTHR42747">
    <property type="entry name" value="NITRONATE MONOOXYGENASE-RELATED"/>
    <property type="match status" value="1"/>
</dbReference>
<evidence type="ECO:0000256" key="3">
    <source>
        <dbReference type="ARBA" id="ARBA00022575"/>
    </source>
</evidence>
<gene>
    <name evidence="10" type="primary">pnoA</name>
    <name evidence="10" type="ORF">MPOCJGCO_1924</name>
</gene>
<comment type="catalytic activity">
    <reaction evidence="9">
        <text>3 propionate 3-nitronate + 3 O2 + H2O = 3 3-oxopropanoate + 2 nitrate + nitrite + H2O2 + 3 H(+)</text>
        <dbReference type="Rhea" id="RHEA:57332"/>
        <dbReference type="ChEBI" id="CHEBI:15377"/>
        <dbReference type="ChEBI" id="CHEBI:15378"/>
        <dbReference type="ChEBI" id="CHEBI:15379"/>
        <dbReference type="ChEBI" id="CHEBI:16240"/>
        <dbReference type="ChEBI" id="CHEBI:16301"/>
        <dbReference type="ChEBI" id="CHEBI:17632"/>
        <dbReference type="ChEBI" id="CHEBI:33190"/>
        <dbReference type="ChEBI" id="CHEBI:136067"/>
    </reaction>
</comment>
<dbReference type="RefSeq" id="WP_238182379.1">
    <property type="nucleotide sequence ID" value="NZ_BPRB01000096.1"/>
</dbReference>
<keyword evidence="5" id="KW-0288">FMN</keyword>
<keyword evidence="11" id="KW-1185">Reference proteome</keyword>
<keyword evidence="3" id="KW-0216">Detoxification</keyword>
<dbReference type="EMBL" id="BPRB01000096">
    <property type="protein sequence ID" value="GJE59822.1"/>
    <property type="molecule type" value="Genomic_DNA"/>
</dbReference>
<evidence type="ECO:0000256" key="6">
    <source>
        <dbReference type="ARBA" id="ARBA00023002"/>
    </source>
</evidence>
<dbReference type="PANTHER" id="PTHR42747:SF3">
    <property type="entry name" value="NITRONATE MONOOXYGENASE-RELATED"/>
    <property type="match status" value="1"/>
</dbReference>
<accession>A0ABQ4TY89</accession>
<evidence type="ECO:0000256" key="2">
    <source>
        <dbReference type="ARBA" id="ARBA00009881"/>
    </source>
</evidence>
<dbReference type="CDD" id="cd04730">
    <property type="entry name" value="NPD_like"/>
    <property type="match status" value="1"/>
</dbReference>
<keyword evidence="6" id="KW-0560">Oxidoreductase</keyword>
<proteinExistence type="inferred from homology"/>
<keyword evidence="4" id="KW-0285">Flavoprotein</keyword>
<sequence length="355" mass="36719">MSGDLSERLGLSHPIVQAPMIGPKPALAHAVSAAGGLGSLGCAAMSPDQVRAEVVALRSVTDRPFNLNFFAHRRPVPDAEREAAWGGRLAPYYAEFGLDTDAPVTTPERVPFDAAMAALVAELRPAVVSFHFGLPDDALLAPVRASGCLVFGCATTVREARWLAERGVDAVIAQGSEAGGHRGMFLTEDVAGQVGTLALVPQVVDAVRLPVIAAGGIADARGVAAAFVLGATLAQVGTAYLLCPEAGISEPHRAALLAARDEDTALTNVFTGRPARGLLNRALRDLGPMDPQAPAFPRAAPALQPLRNAAEAQGSGDFSPLWSGQAASLARPMGAGDLTRRLAKGADLVRARFPA</sequence>
<evidence type="ECO:0000256" key="7">
    <source>
        <dbReference type="ARBA" id="ARBA00023033"/>
    </source>
</evidence>
<evidence type="ECO:0000256" key="8">
    <source>
        <dbReference type="ARBA" id="ARBA00031155"/>
    </source>
</evidence>
<evidence type="ECO:0000256" key="1">
    <source>
        <dbReference type="ARBA" id="ARBA00001917"/>
    </source>
</evidence>